<evidence type="ECO:0000259" key="10">
    <source>
        <dbReference type="PROSITE" id="PS51379"/>
    </source>
</evidence>
<dbReference type="InterPro" id="IPR006963">
    <property type="entry name" value="Mopterin_OxRdtase_4Fe-4S_dom"/>
</dbReference>
<dbReference type="InterPro" id="IPR036010">
    <property type="entry name" value="2Fe-2S_ferredoxin-like_sf"/>
</dbReference>
<dbReference type="Gene3D" id="2.20.25.90">
    <property type="entry name" value="ADC-like domains"/>
    <property type="match status" value="1"/>
</dbReference>
<evidence type="ECO:0000256" key="8">
    <source>
        <dbReference type="SAM" id="MobiDB-lite"/>
    </source>
</evidence>
<evidence type="ECO:0000256" key="4">
    <source>
        <dbReference type="ARBA" id="ARBA00022737"/>
    </source>
</evidence>
<dbReference type="CDD" id="cd02790">
    <property type="entry name" value="MopB_CT_Formate-Dh_H"/>
    <property type="match status" value="1"/>
</dbReference>
<dbReference type="PROSITE" id="PS51085">
    <property type="entry name" value="2FE2S_FER_2"/>
    <property type="match status" value="1"/>
</dbReference>
<dbReference type="RefSeq" id="WP_344719384.1">
    <property type="nucleotide sequence ID" value="NZ_BAAAUS010000004.1"/>
</dbReference>
<keyword evidence="3" id="KW-0479">Metal-binding</keyword>
<evidence type="ECO:0000256" key="6">
    <source>
        <dbReference type="ARBA" id="ARBA00023004"/>
    </source>
</evidence>
<dbReference type="CDD" id="cd02753">
    <property type="entry name" value="MopB_Formate-Dh-H"/>
    <property type="match status" value="1"/>
</dbReference>
<evidence type="ECO:0000256" key="5">
    <source>
        <dbReference type="ARBA" id="ARBA00023002"/>
    </source>
</evidence>
<dbReference type="SUPFAM" id="SSF54862">
    <property type="entry name" value="4Fe-4S ferredoxins"/>
    <property type="match status" value="1"/>
</dbReference>
<evidence type="ECO:0000259" key="11">
    <source>
        <dbReference type="PROSITE" id="PS51669"/>
    </source>
</evidence>
<dbReference type="Gene3D" id="3.10.20.740">
    <property type="match status" value="1"/>
</dbReference>
<dbReference type="GO" id="GO:0008863">
    <property type="term" value="F:formate dehydrogenase (NAD+) activity"/>
    <property type="evidence" value="ECO:0007669"/>
    <property type="project" value="UniProtKB-EC"/>
</dbReference>
<dbReference type="InterPro" id="IPR050123">
    <property type="entry name" value="Prok_molybdopt-oxidoreductase"/>
</dbReference>
<dbReference type="Pfam" id="PF13510">
    <property type="entry name" value="Fer2_4"/>
    <property type="match status" value="1"/>
</dbReference>
<dbReference type="InterPro" id="IPR006478">
    <property type="entry name" value="Formate_DH_asu"/>
</dbReference>
<dbReference type="NCBIfam" id="TIGR01591">
    <property type="entry name" value="Fdh-alpha"/>
    <property type="match status" value="1"/>
</dbReference>
<keyword evidence="6" id="KW-0408">Iron</keyword>
<dbReference type="Pfam" id="PF04879">
    <property type="entry name" value="Molybdop_Fe4S4"/>
    <property type="match status" value="1"/>
</dbReference>
<feature type="region of interest" description="Disordered" evidence="8">
    <location>
        <begin position="309"/>
        <end position="360"/>
    </location>
</feature>
<evidence type="ECO:0000256" key="7">
    <source>
        <dbReference type="ARBA" id="ARBA00023014"/>
    </source>
</evidence>
<dbReference type="PIRSF" id="PIRSF036643">
    <property type="entry name" value="FDH_alpha"/>
    <property type="match status" value="1"/>
</dbReference>
<keyword evidence="4" id="KW-0677">Repeat</keyword>
<protein>
    <submittedName>
        <fullName evidence="12">Formate dehydrogenase subunit alpha</fullName>
        <ecNumber evidence="12">1.17.1.9</ecNumber>
    </submittedName>
</protein>
<dbReference type="Gene3D" id="2.40.40.20">
    <property type="match status" value="1"/>
</dbReference>
<dbReference type="InterPro" id="IPR041925">
    <property type="entry name" value="CT_Formate-Dh_H"/>
</dbReference>
<reference evidence="13" key="1">
    <citation type="journal article" date="2019" name="Int. J. Syst. Evol. Microbiol.">
        <title>The Global Catalogue of Microorganisms (GCM) 10K type strain sequencing project: providing services to taxonomists for standard genome sequencing and annotation.</title>
        <authorList>
            <consortium name="The Broad Institute Genomics Platform"/>
            <consortium name="The Broad Institute Genome Sequencing Center for Infectious Disease"/>
            <person name="Wu L."/>
            <person name="Ma J."/>
        </authorList>
    </citation>
    <scope>NUCLEOTIDE SEQUENCE [LARGE SCALE GENOMIC DNA]</scope>
    <source>
        <strain evidence="13">CCM 7043</strain>
    </source>
</reference>
<dbReference type="InterPro" id="IPR006657">
    <property type="entry name" value="MoPterin_dinucl-bd_dom"/>
</dbReference>
<dbReference type="InterPro" id="IPR017900">
    <property type="entry name" value="4Fe4S_Fe_S_CS"/>
</dbReference>
<gene>
    <name evidence="12" type="primary">fdhF</name>
    <name evidence="12" type="ORF">ACFSJD_17480</name>
</gene>
<dbReference type="PANTHER" id="PTHR43105">
    <property type="entry name" value="RESPIRATORY NITRATE REDUCTASE"/>
    <property type="match status" value="1"/>
</dbReference>
<name>A0ABW4EXM4_9PSEU</name>
<accession>A0ABW4EXM4</accession>
<keyword evidence="13" id="KW-1185">Reference proteome</keyword>
<comment type="similarity">
    <text evidence="1">In the C-terminal section; belongs to the prokaryotic molybdopterin-containing oxidoreductase family.</text>
</comment>
<dbReference type="EC" id="1.17.1.9" evidence="12"/>
<dbReference type="InterPro" id="IPR041924">
    <property type="entry name" value="Formate_Dh-H_N"/>
</dbReference>
<dbReference type="SUPFAM" id="SSF53706">
    <property type="entry name" value="Formate dehydrogenase/DMSO reductase, domains 1-3"/>
    <property type="match status" value="1"/>
</dbReference>
<dbReference type="CDD" id="cd00207">
    <property type="entry name" value="fer2"/>
    <property type="match status" value="1"/>
</dbReference>
<dbReference type="PROSITE" id="PS00198">
    <property type="entry name" value="4FE4S_FER_1"/>
    <property type="match status" value="1"/>
</dbReference>
<keyword evidence="2" id="KW-0004">4Fe-4S</keyword>
<dbReference type="SUPFAM" id="SSF50692">
    <property type="entry name" value="ADC-like"/>
    <property type="match status" value="1"/>
</dbReference>
<dbReference type="InterPro" id="IPR054351">
    <property type="entry name" value="NADH_UbQ_OxRdtase_ferredoxin"/>
</dbReference>
<keyword evidence="5 12" id="KW-0560">Oxidoreductase</keyword>
<evidence type="ECO:0000313" key="13">
    <source>
        <dbReference type="Proteomes" id="UP001597114"/>
    </source>
</evidence>
<dbReference type="Gene3D" id="3.40.228.10">
    <property type="entry name" value="Dimethylsulfoxide Reductase, domain 2"/>
    <property type="match status" value="1"/>
</dbReference>
<sequence>MTAVQEPATAVRTVTTTINGNEITVPEGTSIYDAAKQVGVDIPVLCHNERYDPVGVCRMCVVDTGGRVFAAACVRPCEDGMEVKTSTPELERNRATLTELLVADQPPRAEDPKQTTTGDNLLLALADGFGVARETTDLPCGSGRGLDSSNPVIDVNHDACILCDRCVRACDDIQGNDVIGRSGKGYSTRIAFDLNDPMGSSSCVTCGECVQACPTGALTNKPIRNIPIQPREKLDAVDSVCPYCGVGCALTYYVDRERGAIAFAEGRDQPGSQSRLCVKGRYGWDYAASPQRITKPLIRIDSAYPKGPLSADVRGDGNGSANGATNDRGRGGNGGNRSGGGRKDDPSAKRGGGRKPGGLVDYDEVLPHFREATWEEALDLVARRLKEIHAEGGPGAIAGFGSAKCSNEEAYLFQKLIRTGFGTNNVDHCTRLCHASSVAALFEGVGSGAVSTTYGDVANADVVIITGSNPTANHPVASSFFKQARRRGTKIIYVDPRASTVAEHADIFVQLKPGTDVAFYNSLMHEVIRLGLIDREFIASRTSNYDELARTVADYPPERAAQITGVDADKIREVARTWGEARAGVVYWGMGISQHTTGTDNARCLIAMCSITGNVGRPGTGLHPLRGQNNVQGASDAGLIPMFYPDYQGVDLDATRRHFEEAWGTTLDPNRGLTVTEIIKSVLQPGGVRGMYMLGENPFLSDPNINKVRKALSALDFLVVQDIFLTETAEFADVILPASSYLEKDGTYTNTDRRVQLGRKVMDPPGQARTDWEIVQDIARRIGLNWTYGSPSEVFDEMVALMPSYKNLSYGNLGLSGKLYPNDDPEHSDGTIVMFDEKFNTDDGLAHLVPAQWLPPRELPDADFPLVLNTGRLLEHWHTGSMTRRSYALDAISPVAEVYMHPKDAADRGVAHGEMVRVRSRRGTIELLVRISHREQLGNCFIPFHFREAAANLLTIDEVDPFGKIPEFKFCAVQVEALGAAQAETTSIAGVRA</sequence>
<dbReference type="Gene3D" id="3.40.50.740">
    <property type="match status" value="1"/>
</dbReference>
<evidence type="ECO:0000313" key="12">
    <source>
        <dbReference type="EMBL" id="MFD1519287.1"/>
    </source>
</evidence>
<dbReference type="PROSITE" id="PS51379">
    <property type="entry name" value="4FE4S_FER_2"/>
    <property type="match status" value="2"/>
</dbReference>
<dbReference type="Pfam" id="PF22117">
    <property type="entry name" value="Fer4_Nqo3"/>
    <property type="match status" value="1"/>
</dbReference>
<evidence type="ECO:0000256" key="2">
    <source>
        <dbReference type="ARBA" id="ARBA00022485"/>
    </source>
</evidence>
<dbReference type="InterPro" id="IPR006655">
    <property type="entry name" value="Mopterin_OxRdtase_prok_CS"/>
</dbReference>
<dbReference type="InterPro" id="IPR017896">
    <property type="entry name" value="4Fe4S_Fe-S-bd"/>
</dbReference>
<dbReference type="Gene3D" id="3.30.70.20">
    <property type="match status" value="1"/>
</dbReference>
<dbReference type="SUPFAM" id="SSF54292">
    <property type="entry name" value="2Fe-2S ferredoxin-like"/>
    <property type="match status" value="1"/>
</dbReference>
<dbReference type="Proteomes" id="UP001597114">
    <property type="component" value="Unassembled WGS sequence"/>
</dbReference>
<dbReference type="PROSITE" id="PS00490">
    <property type="entry name" value="MOLYBDOPTERIN_PROK_2"/>
    <property type="match status" value="1"/>
</dbReference>
<comment type="caution">
    <text evidence="12">The sequence shown here is derived from an EMBL/GenBank/DDBJ whole genome shotgun (WGS) entry which is preliminary data.</text>
</comment>
<evidence type="ECO:0000256" key="1">
    <source>
        <dbReference type="ARBA" id="ARBA00007023"/>
    </source>
</evidence>
<dbReference type="InterPro" id="IPR006656">
    <property type="entry name" value="Mopterin_OxRdtase"/>
</dbReference>
<feature type="domain" description="4Fe-4S Mo/W bis-MGD-type" evidence="11">
    <location>
        <begin position="234"/>
        <end position="291"/>
    </location>
</feature>
<dbReference type="Pfam" id="PF01568">
    <property type="entry name" value="Molydop_binding"/>
    <property type="match status" value="1"/>
</dbReference>
<proteinExistence type="inferred from homology"/>
<dbReference type="PANTHER" id="PTHR43105:SF14">
    <property type="entry name" value="FORMATE DEHYDROGENASE H"/>
    <property type="match status" value="1"/>
</dbReference>
<feature type="domain" description="4Fe-4S ferredoxin-type" evidence="10">
    <location>
        <begin position="190"/>
        <end position="223"/>
    </location>
</feature>
<dbReference type="EMBL" id="JBHUCO010000016">
    <property type="protein sequence ID" value="MFD1519287.1"/>
    <property type="molecule type" value="Genomic_DNA"/>
</dbReference>
<evidence type="ECO:0000259" key="9">
    <source>
        <dbReference type="PROSITE" id="PS51085"/>
    </source>
</evidence>
<evidence type="ECO:0000256" key="3">
    <source>
        <dbReference type="ARBA" id="ARBA00022723"/>
    </source>
</evidence>
<dbReference type="InterPro" id="IPR009010">
    <property type="entry name" value="Asp_de-COase-like_dom_sf"/>
</dbReference>
<dbReference type="PROSITE" id="PS51669">
    <property type="entry name" value="4FE4S_MOW_BIS_MGD"/>
    <property type="match status" value="1"/>
</dbReference>
<dbReference type="InterPro" id="IPR001041">
    <property type="entry name" value="2Fe-2S_ferredoxin-type"/>
</dbReference>
<dbReference type="Pfam" id="PF00384">
    <property type="entry name" value="Molybdopterin"/>
    <property type="match status" value="1"/>
</dbReference>
<organism evidence="12 13">
    <name type="scientific">Pseudonocardia yunnanensis</name>
    <dbReference type="NCBI Taxonomy" id="58107"/>
    <lineage>
        <taxon>Bacteria</taxon>
        <taxon>Bacillati</taxon>
        <taxon>Actinomycetota</taxon>
        <taxon>Actinomycetes</taxon>
        <taxon>Pseudonocardiales</taxon>
        <taxon>Pseudonocardiaceae</taxon>
        <taxon>Pseudonocardia</taxon>
    </lineage>
</organism>
<feature type="domain" description="2Fe-2S ferredoxin-type" evidence="9">
    <location>
        <begin position="12"/>
        <end position="89"/>
    </location>
</feature>
<dbReference type="SMART" id="SM00926">
    <property type="entry name" value="Molybdop_Fe4S4"/>
    <property type="match status" value="1"/>
</dbReference>
<feature type="domain" description="4Fe-4S ferredoxin-type" evidence="10">
    <location>
        <begin position="151"/>
        <end position="181"/>
    </location>
</feature>
<keyword evidence="7" id="KW-0411">Iron-sulfur</keyword>